<feature type="transmembrane region" description="Helical" evidence="10">
    <location>
        <begin position="239"/>
        <end position="263"/>
    </location>
</feature>
<accession>A0A8C9YMJ9</accession>
<dbReference type="GO" id="GO:0001992">
    <property type="term" value="P:regulation of systemic arterial blood pressure by vasopressin"/>
    <property type="evidence" value="ECO:0007669"/>
    <property type="project" value="TreeGrafter"/>
</dbReference>
<feature type="compositionally biased region" description="Low complexity" evidence="11">
    <location>
        <begin position="512"/>
        <end position="527"/>
    </location>
</feature>
<proteinExistence type="inferred from homology"/>
<reference evidence="13" key="2">
    <citation type="submission" date="2025-09" db="UniProtKB">
        <authorList>
            <consortium name="Ensembl"/>
        </authorList>
    </citation>
    <scope>IDENTIFICATION</scope>
</reference>
<dbReference type="GeneTree" id="ENSGT01050000244882"/>
<feature type="transmembrane region" description="Helical" evidence="10">
    <location>
        <begin position="79"/>
        <end position="101"/>
    </location>
</feature>
<dbReference type="RefSeq" id="XP_031139906.1">
    <property type="nucleotide sequence ID" value="XM_031284046.2"/>
</dbReference>
<keyword evidence="14" id="KW-1185">Reference proteome</keyword>
<feature type="transmembrane region" description="Helical" evidence="10">
    <location>
        <begin position="463"/>
        <end position="483"/>
    </location>
</feature>
<evidence type="ECO:0000256" key="7">
    <source>
        <dbReference type="ARBA" id="ARBA00023170"/>
    </source>
</evidence>
<keyword evidence="6 10" id="KW-0472">Membrane</keyword>
<keyword evidence="4 10" id="KW-1133">Transmembrane helix</keyword>
<evidence type="ECO:0000256" key="9">
    <source>
        <dbReference type="ARBA" id="ARBA00023224"/>
    </source>
</evidence>
<dbReference type="Gene3D" id="1.20.1070.10">
    <property type="entry name" value="Rhodopsin 7-helix transmembrane proteins"/>
    <property type="match status" value="1"/>
</dbReference>
<dbReference type="GO" id="GO:0005000">
    <property type="term" value="F:vasopressin receptor activity"/>
    <property type="evidence" value="ECO:0007669"/>
    <property type="project" value="InterPro"/>
</dbReference>
<dbReference type="PRINTS" id="PR00896">
    <property type="entry name" value="VASOPRESSINR"/>
</dbReference>
<evidence type="ECO:0000256" key="2">
    <source>
        <dbReference type="ARBA" id="ARBA00022475"/>
    </source>
</evidence>
<evidence type="ECO:0000256" key="8">
    <source>
        <dbReference type="ARBA" id="ARBA00023180"/>
    </source>
</evidence>
<sequence length="527" mass="59007">MESISVETDWDGLALSSLVTTGRNNFSSSSLFLSELNSLNSSHSGGSFFGIFPENGSTTTPYTLPQPKMRDLGLARAEIAVLGVVLALTTLGNSFVLWVLLRRRKHNAPMHVFMVNLCVADLVVALFQVLPQLIWDITERFQGPDFLCRSIKYLQIVGMFASSYMIVAMTVDRHQAICCPLQAYRGGAMSCWNTPVMVAWGLALVLSIPQVFIFSRSEVASGEFECWGHFAEPWGLKAYVTWMTMAVFVLPALIITICQIRIFREIHNNIYLKSERIVMTELKKNEIFFRFHSFKKEDERARERERERERGIWASGGGGRNDRGGQLIKGVNNNPHNNTHNSQVGQCYDYVPSSIQYNSCCGEHVTTTSPTQQQTLKGSDCQDSYMSYELASGSPRCSLDYARPPPPATPPPATPPPSITKAMSKTVRMTLVIVLVYTICWSPFFIVQLWAAWDPNPPHQARVAFTILMLLASLNSCTNPWIYTAFSSSVSRELQNLLQCRSRTGRRGSLPDDSTTTHTSTTKDTLY</sequence>
<evidence type="ECO:0000256" key="10">
    <source>
        <dbReference type="RuleBase" id="RU046427"/>
    </source>
</evidence>
<dbReference type="GO" id="GO:0005886">
    <property type="term" value="C:plasma membrane"/>
    <property type="evidence" value="ECO:0007669"/>
    <property type="project" value="UniProtKB-SubCell"/>
</dbReference>
<comment type="similarity">
    <text evidence="10">Belongs to the G-protein coupled receptor 1 family. Vasopressin/oxytocin receptor subfamily.</text>
</comment>
<dbReference type="PROSITE" id="PS00237">
    <property type="entry name" value="G_PROTEIN_RECEP_F1_1"/>
    <property type="match status" value="1"/>
</dbReference>
<feature type="compositionally biased region" description="Basic and acidic residues" evidence="11">
    <location>
        <begin position="301"/>
        <end position="311"/>
    </location>
</feature>
<keyword evidence="9 10" id="KW-0807">Transducer</keyword>
<evidence type="ECO:0000256" key="6">
    <source>
        <dbReference type="ARBA" id="ARBA00023136"/>
    </source>
</evidence>
<dbReference type="InterPro" id="IPR001817">
    <property type="entry name" value="Vasoprsn_rcpt"/>
</dbReference>
<feature type="region of interest" description="Disordered" evidence="11">
    <location>
        <begin position="301"/>
        <end position="325"/>
    </location>
</feature>
<dbReference type="PROSITE" id="PS50262">
    <property type="entry name" value="G_PROTEIN_RECEP_F1_2"/>
    <property type="match status" value="1"/>
</dbReference>
<evidence type="ECO:0000256" key="4">
    <source>
        <dbReference type="ARBA" id="ARBA00022989"/>
    </source>
</evidence>
<dbReference type="GO" id="GO:0042277">
    <property type="term" value="F:peptide binding"/>
    <property type="evidence" value="ECO:0007669"/>
    <property type="project" value="TreeGrafter"/>
</dbReference>
<feature type="transmembrane region" description="Helical" evidence="10">
    <location>
        <begin position="192"/>
        <end position="214"/>
    </location>
</feature>
<gene>
    <name evidence="13" type="primary">avpr2aa</name>
</gene>
<comment type="subcellular location">
    <subcellularLocation>
        <location evidence="1 10">Cell membrane</location>
        <topology evidence="1 10">Multi-pass membrane protein</topology>
    </subcellularLocation>
</comment>
<organism evidence="13 14">
    <name type="scientific">Sander lucioperca</name>
    <name type="common">Pike-perch</name>
    <name type="synonym">Perca lucioperca</name>
    <dbReference type="NCBI Taxonomy" id="283035"/>
    <lineage>
        <taxon>Eukaryota</taxon>
        <taxon>Metazoa</taxon>
        <taxon>Chordata</taxon>
        <taxon>Craniata</taxon>
        <taxon>Vertebrata</taxon>
        <taxon>Euteleostomi</taxon>
        <taxon>Actinopterygii</taxon>
        <taxon>Neopterygii</taxon>
        <taxon>Teleostei</taxon>
        <taxon>Neoteleostei</taxon>
        <taxon>Acanthomorphata</taxon>
        <taxon>Eupercaria</taxon>
        <taxon>Perciformes</taxon>
        <taxon>Percoidei</taxon>
        <taxon>Percidae</taxon>
        <taxon>Luciopercinae</taxon>
        <taxon>Sander</taxon>
    </lineage>
</organism>
<dbReference type="GeneID" id="116039203"/>
<evidence type="ECO:0000256" key="3">
    <source>
        <dbReference type="ARBA" id="ARBA00022692"/>
    </source>
</evidence>
<evidence type="ECO:0000313" key="14">
    <source>
        <dbReference type="Proteomes" id="UP000694568"/>
    </source>
</evidence>
<keyword evidence="5 10" id="KW-0297">G-protein coupled receptor</keyword>
<dbReference type="SUPFAM" id="SSF81321">
    <property type="entry name" value="Family A G protein-coupled receptor-like"/>
    <property type="match status" value="1"/>
</dbReference>
<feature type="transmembrane region" description="Helical" evidence="10">
    <location>
        <begin position="431"/>
        <end position="451"/>
    </location>
</feature>
<dbReference type="RefSeq" id="XP_035864479.1">
    <property type="nucleotide sequence ID" value="XM_036008586.1"/>
</dbReference>
<keyword evidence="2" id="KW-1003">Cell membrane</keyword>
<dbReference type="Proteomes" id="UP000694568">
    <property type="component" value="Unplaced"/>
</dbReference>
<reference evidence="13" key="1">
    <citation type="submission" date="2025-08" db="UniProtKB">
        <authorList>
            <consortium name="Ensembl"/>
        </authorList>
    </citation>
    <scope>IDENTIFICATION</scope>
</reference>
<keyword evidence="8 10" id="KW-0325">Glycoprotein</keyword>
<dbReference type="GO" id="GO:0032870">
    <property type="term" value="P:cellular response to hormone stimulus"/>
    <property type="evidence" value="ECO:0007669"/>
    <property type="project" value="TreeGrafter"/>
</dbReference>
<dbReference type="RefSeq" id="XP_035864478.1">
    <property type="nucleotide sequence ID" value="XM_036008585.1"/>
</dbReference>
<feature type="transmembrane region" description="Helical" evidence="10">
    <location>
        <begin position="153"/>
        <end position="171"/>
    </location>
</feature>
<dbReference type="Pfam" id="PF00001">
    <property type="entry name" value="7tm_1"/>
    <property type="match status" value="1"/>
</dbReference>
<evidence type="ECO:0000256" key="5">
    <source>
        <dbReference type="ARBA" id="ARBA00023040"/>
    </source>
</evidence>
<name>A0A8C9YMJ9_SANLU</name>
<dbReference type="PRINTS" id="PR00237">
    <property type="entry name" value="GPCRRHODOPSN"/>
</dbReference>
<feature type="region of interest" description="Disordered" evidence="11">
    <location>
        <begin position="505"/>
        <end position="527"/>
    </location>
</feature>
<dbReference type="PANTHER" id="PTHR24241:SF20">
    <property type="entry name" value="VASOPRESSIN V2 RECEPTOR"/>
    <property type="match status" value="1"/>
</dbReference>
<dbReference type="AlphaFoldDB" id="A0A8C9YMJ9"/>
<feature type="transmembrane region" description="Helical" evidence="10">
    <location>
        <begin position="113"/>
        <end position="133"/>
    </location>
</feature>
<dbReference type="InterPro" id="IPR000276">
    <property type="entry name" value="GPCR_Rhodpsn"/>
</dbReference>
<dbReference type="Ensembl" id="ENSSLUT00000028416.1">
    <property type="protein sequence ID" value="ENSSLUP00000027528.1"/>
    <property type="gene ID" value="ENSSLUG00000012485.1"/>
</dbReference>
<evidence type="ECO:0000256" key="11">
    <source>
        <dbReference type="SAM" id="MobiDB-lite"/>
    </source>
</evidence>
<dbReference type="InterPro" id="IPR017452">
    <property type="entry name" value="GPCR_Rhodpsn_7TM"/>
</dbReference>
<protein>
    <submittedName>
        <fullName evidence="13">Arginine vasopressin receptor 2</fullName>
    </submittedName>
</protein>
<dbReference type="OrthoDB" id="5987909at2759"/>
<feature type="domain" description="G-protein coupled receptors family 1 profile" evidence="12">
    <location>
        <begin position="92"/>
        <end position="483"/>
    </location>
</feature>
<keyword evidence="3 10" id="KW-0812">Transmembrane</keyword>
<evidence type="ECO:0000259" key="12">
    <source>
        <dbReference type="PROSITE" id="PS50262"/>
    </source>
</evidence>
<evidence type="ECO:0000313" key="13">
    <source>
        <dbReference type="Ensembl" id="ENSSLUP00000027528.1"/>
    </source>
</evidence>
<evidence type="ECO:0000256" key="1">
    <source>
        <dbReference type="ARBA" id="ARBA00004651"/>
    </source>
</evidence>
<dbReference type="GO" id="GO:0045907">
    <property type="term" value="P:positive regulation of vasoconstriction"/>
    <property type="evidence" value="ECO:0007669"/>
    <property type="project" value="TreeGrafter"/>
</dbReference>
<keyword evidence="7 10" id="KW-0675">Receptor</keyword>
<dbReference type="PANTHER" id="PTHR24241">
    <property type="entry name" value="NEUROPEPTIDE RECEPTOR-RELATED G-PROTEIN COUPLED RECEPTOR"/>
    <property type="match status" value="1"/>
</dbReference>